<keyword evidence="3" id="KW-1185">Reference proteome</keyword>
<dbReference type="AlphaFoldDB" id="A0A4Y2LM33"/>
<feature type="region of interest" description="Disordered" evidence="1">
    <location>
        <begin position="131"/>
        <end position="162"/>
    </location>
</feature>
<sequence>MVKKGWNSWKTLNARERQTLYNMLKDTPRDLQEWEQLFKTPLEANRATRAPNHPQEPCPSNSSLLQNISSNTEKEALNKSIHHLREIHSKDPITMVPAPLRAKAEEYFTSIESQFSRLQTALRDCQVNITTSQDKSSQAAPPPLNSVVGSNGNKTSPHHQQETCSNLHFSRVIRVALLLSFSIHRDIQ</sequence>
<organism evidence="2 3">
    <name type="scientific">Araneus ventricosus</name>
    <name type="common">Orbweaver spider</name>
    <name type="synonym">Epeira ventricosa</name>
    <dbReference type="NCBI Taxonomy" id="182803"/>
    <lineage>
        <taxon>Eukaryota</taxon>
        <taxon>Metazoa</taxon>
        <taxon>Ecdysozoa</taxon>
        <taxon>Arthropoda</taxon>
        <taxon>Chelicerata</taxon>
        <taxon>Arachnida</taxon>
        <taxon>Araneae</taxon>
        <taxon>Araneomorphae</taxon>
        <taxon>Entelegynae</taxon>
        <taxon>Araneoidea</taxon>
        <taxon>Araneidae</taxon>
        <taxon>Araneus</taxon>
    </lineage>
</organism>
<name>A0A4Y2LM33_ARAVE</name>
<dbReference type="Proteomes" id="UP000499080">
    <property type="component" value="Unassembled WGS sequence"/>
</dbReference>
<accession>A0A4Y2LM33</accession>
<evidence type="ECO:0000313" key="3">
    <source>
        <dbReference type="Proteomes" id="UP000499080"/>
    </source>
</evidence>
<evidence type="ECO:0000313" key="2">
    <source>
        <dbReference type="EMBL" id="GBN15584.1"/>
    </source>
</evidence>
<proteinExistence type="predicted"/>
<protein>
    <submittedName>
        <fullName evidence="2">Uncharacterized protein</fullName>
    </submittedName>
</protein>
<comment type="caution">
    <text evidence="2">The sequence shown here is derived from an EMBL/GenBank/DDBJ whole genome shotgun (WGS) entry which is preliminary data.</text>
</comment>
<dbReference type="EMBL" id="BGPR01006042">
    <property type="protein sequence ID" value="GBN15584.1"/>
    <property type="molecule type" value="Genomic_DNA"/>
</dbReference>
<gene>
    <name evidence="2" type="ORF">AVEN_241082_1</name>
</gene>
<evidence type="ECO:0000256" key="1">
    <source>
        <dbReference type="SAM" id="MobiDB-lite"/>
    </source>
</evidence>
<reference evidence="2 3" key="1">
    <citation type="journal article" date="2019" name="Sci. Rep.">
        <title>Orb-weaving spider Araneus ventricosus genome elucidates the spidroin gene catalogue.</title>
        <authorList>
            <person name="Kono N."/>
            <person name="Nakamura H."/>
            <person name="Ohtoshi R."/>
            <person name="Moran D.A.P."/>
            <person name="Shinohara A."/>
            <person name="Yoshida Y."/>
            <person name="Fujiwara M."/>
            <person name="Mori M."/>
            <person name="Tomita M."/>
            <person name="Arakawa K."/>
        </authorList>
    </citation>
    <scope>NUCLEOTIDE SEQUENCE [LARGE SCALE GENOMIC DNA]</scope>
</reference>